<dbReference type="AlphaFoldDB" id="A0A8T1WE49"/>
<reference evidence="1" key="1">
    <citation type="submission" date="2021-02" db="EMBL/GenBank/DDBJ databases">
        <authorList>
            <person name="Palmer J.M."/>
        </authorList>
    </citation>
    <scope>NUCLEOTIDE SEQUENCE</scope>
    <source>
        <strain evidence="1">SCRP734</strain>
    </source>
</reference>
<evidence type="ECO:0000313" key="2">
    <source>
        <dbReference type="Proteomes" id="UP000694044"/>
    </source>
</evidence>
<protein>
    <submittedName>
        <fullName evidence="1">Uncharacterized protein</fullName>
    </submittedName>
</protein>
<dbReference type="OrthoDB" id="89002at2759"/>
<dbReference type="Proteomes" id="UP000694044">
    <property type="component" value="Unassembled WGS sequence"/>
</dbReference>
<proteinExistence type="predicted"/>
<sequence>MPKPTTDATLEVEYYKKLMEIAARKKNADLFKIMKGEKKLEGNATSLQKSAWDDYQLDLQELIISSVGTDMGQQLMELEDGSATWKYLCELWCSDSPSFRRLSLMRTD</sequence>
<comment type="caution">
    <text evidence="1">The sequence shown here is derived from an EMBL/GenBank/DDBJ whole genome shotgun (WGS) entry which is preliminary data.</text>
</comment>
<evidence type="ECO:0000313" key="1">
    <source>
        <dbReference type="EMBL" id="KAG7390460.1"/>
    </source>
</evidence>
<keyword evidence="2" id="KW-1185">Reference proteome</keyword>
<accession>A0A8T1WE49</accession>
<dbReference type="EMBL" id="JAGDFM010000032">
    <property type="protein sequence ID" value="KAG7390460.1"/>
    <property type="molecule type" value="Genomic_DNA"/>
</dbReference>
<name>A0A8T1WE49_9STRA</name>
<gene>
    <name evidence="1" type="ORF">PHYPSEUDO_007983</name>
</gene>
<organism evidence="1 2">
    <name type="scientific">Phytophthora pseudosyringae</name>
    <dbReference type="NCBI Taxonomy" id="221518"/>
    <lineage>
        <taxon>Eukaryota</taxon>
        <taxon>Sar</taxon>
        <taxon>Stramenopiles</taxon>
        <taxon>Oomycota</taxon>
        <taxon>Peronosporomycetes</taxon>
        <taxon>Peronosporales</taxon>
        <taxon>Peronosporaceae</taxon>
        <taxon>Phytophthora</taxon>
    </lineage>
</organism>